<proteinExistence type="predicted"/>
<protein>
    <submittedName>
        <fullName evidence="2">Uncharacterized protein</fullName>
    </submittedName>
</protein>
<accession>A0A8T2Q2H3</accession>
<dbReference type="EMBL" id="CM035443">
    <property type="protein sequence ID" value="KAH7278147.1"/>
    <property type="molecule type" value="Genomic_DNA"/>
</dbReference>
<evidence type="ECO:0000256" key="1">
    <source>
        <dbReference type="SAM" id="MobiDB-lite"/>
    </source>
</evidence>
<organism evidence="2 3">
    <name type="scientific">Ceratopteris richardii</name>
    <name type="common">Triangle waterfern</name>
    <dbReference type="NCBI Taxonomy" id="49495"/>
    <lineage>
        <taxon>Eukaryota</taxon>
        <taxon>Viridiplantae</taxon>
        <taxon>Streptophyta</taxon>
        <taxon>Embryophyta</taxon>
        <taxon>Tracheophyta</taxon>
        <taxon>Polypodiopsida</taxon>
        <taxon>Polypodiidae</taxon>
        <taxon>Polypodiales</taxon>
        <taxon>Pteridineae</taxon>
        <taxon>Pteridaceae</taxon>
        <taxon>Parkerioideae</taxon>
        <taxon>Ceratopteris</taxon>
    </lineage>
</organism>
<name>A0A8T2Q2H3_CERRI</name>
<evidence type="ECO:0000313" key="2">
    <source>
        <dbReference type="EMBL" id="KAH7278147.1"/>
    </source>
</evidence>
<evidence type="ECO:0000313" key="3">
    <source>
        <dbReference type="Proteomes" id="UP000825935"/>
    </source>
</evidence>
<dbReference type="Proteomes" id="UP000825935">
    <property type="component" value="Chromosome 38"/>
</dbReference>
<sequence>MRTSQTMDSIFILPKNSQPAENEKEDEESVGKEKEDGSTPVSVMRMYGLAANLFEVLFRQTWGSTSNFSVRLKAKLNLVILKSIVSCSFLKLLENPHRELFTLRQNLAES</sequence>
<reference evidence="2" key="1">
    <citation type="submission" date="2021-08" db="EMBL/GenBank/DDBJ databases">
        <title>WGS assembly of Ceratopteris richardii.</title>
        <authorList>
            <person name="Marchant D.B."/>
            <person name="Chen G."/>
            <person name="Jenkins J."/>
            <person name="Shu S."/>
            <person name="Leebens-Mack J."/>
            <person name="Grimwood J."/>
            <person name="Schmutz J."/>
            <person name="Soltis P."/>
            <person name="Soltis D."/>
            <person name="Chen Z.-H."/>
        </authorList>
    </citation>
    <scope>NUCLEOTIDE SEQUENCE</scope>
    <source>
        <strain evidence="2">Whitten #5841</strain>
        <tissue evidence="2">Leaf</tissue>
    </source>
</reference>
<gene>
    <name evidence="2" type="ORF">KP509_38G026500</name>
</gene>
<comment type="caution">
    <text evidence="2">The sequence shown here is derived from an EMBL/GenBank/DDBJ whole genome shotgun (WGS) entry which is preliminary data.</text>
</comment>
<feature type="region of interest" description="Disordered" evidence="1">
    <location>
        <begin position="1"/>
        <end position="38"/>
    </location>
</feature>
<dbReference type="AlphaFoldDB" id="A0A8T2Q2H3"/>
<keyword evidence="3" id="KW-1185">Reference proteome</keyword>